<feature type="domain" description="Peptidase C1A papain C-terminal" evidence="3">
    <location>
        <begin position="107"/>
        <end position="335"/>
    </location>
</feature>
<keyword evidence="2" id="KW-0732">Signal</keyword>
<feature type="domain" description="Cathepsin propeptide inhibitor" evidence="4">
    <location>
        <begin position="26"/>
        <end position="81"/>
    </location>
</feature>
<dbReference type="SMART" id="SM00848">
    <property type="entry name" value="Inhibitor_I29"/>
    <property type="match status" value="1"/>
</dbReference>
<dbReference type="EMBL" id="DQ983317">
    <property type="protein sequence ID" value="ABM53753.1"/>
    <property type="molecule type" value="mRNA"/>
</dbReference>
<dbReference type="InterPro" id="IPR000668">
    <property type="entry name" value="Peptidase_C1A_C"/>
</dbReference>
<organism evidence="5">
    <name type="scientific">Tyrophagus putrescentiae</name>
    <name type="common">Mold mite</name>
    <name type="synonym">Acarus putrescentiae</name>
    <dbReference type="NCBI Taxonomy" id="59818"/>
    <lineage>
        <taxon>Eukaryota</taxon>
        <taxon>Metazoa</taxon>
        <taxon>Ecdysozoa</taxon>
        <taxon>Arthropoda</taxon>
        <taxon>Chelicerata</taxon>
        <taxon>Arachnida</taxon>
        <taxon>Acari</taxon>
        <taxon>Acariformes</taxon>
        <taxon>Sarcoptiformes</taxon>
        <taxon>Astigmata</taxon>
        <taxon>Acaroidea</taxon>
        <taxon>Acaridae</taxon>
        <taxon>Tyrophaginae</taxon>
        <taxon>Tyrophagus</taxon>
    </lineage>
</organism>
<dbReference type="InterPro" id="IPR013201">
    <property type="entry name" value="Prot_inhib_I29"/>
</dbReference>
<dbReference type="InterPro" id="IPR039417">
    <property type="entry name" value="Peptidase_C1A_papain-like"/>
</dbReference>
<name>B0KZL4_TYRPU</name>
<dbReference type="Gene3D" id="3.90.70.10">
    <property type="entry name" value="Cysteine proteinases"/>
    <property type="match status" value="1"/>
</dbReference>
<dbReference type="InterPro" id="IPR025661">
    <property type="entry name" value="Pept_asp_AS"/>
</dbReference>
<evidence type="ECO:0000256" key="2">
    <source>
        <dbReference type="SAM" id="SignalP"/>
    </source>
</evidence>
<dbReference type="InterPro" id="IPR038765">
    <property type="entry name" value="Papain-like_cys_pep_sf"/>
</dbReference>
<feature type="chain" id="PRO_5018613976" evidence="2">
    <location>
        <begin position="18"/>
        <end position="336"/>
    </location>
</feature>
<feature type="signal peptide" evidence="2">
    <location>
        <begin position="1"/>
        <end position="17"/>
    </location>
</feature>
<dbReference type="GO" id="GO:0006508">
    <property type="term" value="P:proteolysis"/>
    <property type="evidence" value="ECO:0007669"/>
    <property type="project" value="InterPro"/>
</dbReference>
<sequence length="336" mass="38881">MALLFYILFLFFTFIQCRHLEKVPTWEQYKVKFGKNYLTINEENFRKNNYFNSLTKIVKNNGKNGVTLGLNDMSDWSDEEFFSLNSKSPSSVFVSARPTSTVNTSPFPKSWDWRNIIAFNSIEQQGRCSSCWAFAAATTVEAAYAHQKNKHNLHLSRQELVDCTNRTFDQHYLNYGCKGGWPTEAYKYIMDHGVYEDKLYHYTETFNEVCYADKVAHDKGHPVKYYISNYGRLAYNDTDEAIMAMLVTYGPGTVDIHGTSDTFRFYKGGIMRNVMPNSAYTNHIVVVVGYGTDSSGVDYWIIRNSWGKTWGEHGYGRLERHPNLLGFNNKYNYPIL</sequence>
<dbReference type="PRINTS" id="PR00705">
    <property type="entry name" value="PAPAIN"/>
</dbReference>
<comment type="similarity">
    <text evidence="1">Belongs to the peptidase C1 family.</text>
</comment>
<dbReference type="Pfam" id="PF08246">
    <property type="entry name" value="Inhibitor_I29"/>
    <property type="match status" value="1"/>
</dbReference>
<evidence type="ECO:0000313" key="5">
    <source>
        <dbReference type="EMBL" id="ABM53753.1"/>
    </source>
</evidence>
<evidence type="ECO:0000259" key="4">
    <source>
        <dbReference type="SMART" id="SM00848"/>
    </source>
</evidence>
<evidence type="ECO:0000256" key="1">
    <source>
        <dbReference type="ARBA" id="ARBA00008455"/>
    </source>
</evidence>
<dbReference type="SUPFAM" id="SSF54001">
    <property type="entry name" value="Cysteine proteinases"/>
    <property type="match status" value="1"/>
</dbReference>
<dbReference type="SMR" id="B0KZL4"/>
<evidence type="ECO:0000259" key="3">
    <source>
        <dbReference type="SMART" id="SM00645"/>
    </source>
</evidence>
<dbReference type="SMART" id="SM00645">
    <property type="entry name" value="Pept_C1"/>
    <property type="match status" value="1"/>
</dbReference>
<dbReference type="CDD" id="cd02248">
    <property type="entry name" value="Peptidase_C1A"/>
    <property type="match status" value="1"/>
</dbReference>
<dbReference type="InterPro" id="IPR013128">
    <property type="entry name" value="Peptidase_C1A"/>
</dbReference>
<dbReference type="Pfam" id="PF00112">
    <property type="entry name" value="Peptidase_C1"/>
    <property type="match status" value="1"/>
</dbReference>
<proteinExistence type="evidence at transcript level"/>
<dbReference type="PROSITE" id="PS00640">
    <property type="entry name" value="THIOL_PROTEASE_ASN"/>
    <property type="match status" value="1"/>
</dbReference>
<accession>B0KZL4</accession>
<protein>
    <submittedName>
        <fullName evidence="5">Mite allergen Tyr p 1</fullName>
    </submittedName>
</protein>
<dbReference type="PANTHER" id="PTHR12411">
    <property type="entry name" value="CYSTEINE PROTEASE FAMILY C1-RELATED"/>
    <property type="match status" value="1"/>
</dbReference>
<dbReference type="AlphaFoldDB" id="B0KZL4"/>
<dbReference type="GO" id="GO:0008234">
    <property type="term" value="F:cysteine-type peptidase activity"/>
    <property type="evidence" value="ECO:0007669"/>
    <property type="project" value="InterPro"/>
</dbReference>
<reference evidence="5" key="1">
    <citation type="submission" date="2006-09" db="EMBL/GenBank/DDBJ databases">
        <title>Isolation and characterization of group 1 allergen from Tyrophagus putrescentiae.</title>
        <authorList>
            <person name="Zhou T."/>
            <person name="Tan C.L."/>
            <person name="Chew F.T."/>
        </authorList>
    </citation>
    <scope>NUCLEOTIDE SEQUENCE</scope>
</reference>